<evidence type="ECO:0000313" key="1">
    <source>
        <dbReference type="EMBL" id="WZN56785.1"/>
    </source>
</evidence>
<evidence type="ECO:0000313" key="2">
    <source>
        <dbReference type="Proteomes" id="UP001485301"/>
    </source>
</evidence>
<dbReference type="Proteomes" id="UP001485301">
    <property type="component" value="Chromosome"/>
</dbReference>
<sequence length="299" mass="34522">MNIARLNLCLLFTFSLLSLQVYSQNRKDYFKTQIALGELTDPQLKEVSGITPAYREGNFWVHNDSGDGATIYLIDRQAKLLKKFSLEGVSVVDCEDIDRMKIGDTYFLVLADIGNNAGKRTWTCLYVFPEPQADDPGLIPKKSIRAIFLKFPGQRRLDAESIMIDPIDNMLYVISKREFRSTVYSAEVFTNVKQQYFTLNRIAELPFTFATASAIDQTGTQLLVKNITHIFYWQRNRSESWKQVLQRKPAILPYQVEPQGEAIAFDSNGTGFYTISERPFGLKSYLYFFERNQYIYDKH</sequence>
<keyword evidence="2" id="KW-1185">Reference proteome</keyword>
<gene>
    <name evidence="1" type="ORF">AACH28_04450</name>
</gene>
<name>A0ACD5C4L3_9SPHI</name>
<organism evidence="1 2">
    <name type="scientific">Sphingobacterium thalpophilum</name>
    <dbReference type="NCBI Taxonomy" id="259"/>
    <lineage>
        <taxon>Bacteria</taxon>
        <taxon>Pseudomonadati</taxon>
        <taxon>Bacteroidota</taxon>
        <taxon>Sphingobacteriia</taxon>
        <taxon>Sphingobacteriales</taxon>
        <taxon>Sphingobacteriaceae</taxon>
        <taxon>Sphingobacterium</taxon>
    </lineage>
</organism>
<protein>
    <submittedName>
        <fullName evidence="1">Uncharacterized protein</fullName>
    </submittedName>
</protein>
<dbReference type="EMBL" id="CP151087">
    <property type="protein sequence ID" value="WZN56785.1"/>
    <property type="molecule type" value="Genomic_DNA"/>
</dbReference>
<reference evidence="1" key="1">
    <citation type="submission" date="2024-04" db="EMBL/GenBank/DDBJ databases">
        <title>Complete genome sequence of Sphingobacterium thalpophiium BAA-1094.</title>
        <authorList>
            <person name="Adaikpoh B.I."/>
        </authorList>
    </citation>
    <scope>NUCLEOTIDE SEQUENCE</scope>
    <source>
        <strain evidence="1">BAA-1094</strain>
    </source>
</reference>
<accession>A0ACD5C4L3</accession>
<proteinExistence type="predicted"/>